<evidence type="ECO:0000313" key="9">
    <source>
        <dbReference type="EMBL" id="CAJ1410371.1"/>
    </source>
</evidence>
<sequence length="1175" mass="129159">MLQTSRWLRHLLGFLCVAAEETLPGRAPWYCPPRGIRESACVRQHRFGQAPLYVESSLVPLSVKVVLAAAQEDPRAETGKMAQAMLAKIEAIRLITCTGRFQRCYQPNALAETLAELCGYVEALRGSLGPIDINEESVCQALFLKGDGSAVLRAVSTPLQRLVERSFPAAAPPEVGNFGSRFNFEHFFAKRAEVLSSRVSGPSAAAQLMYPPIFSPSGICSLGEDASTQRIGPSVSHVLRVLRAAKVQMSHFVVNFGAADGECGTEEDWNADPANCLTMEGYSAVIIEGDRKLLSCGMTGFSHIFAVTTATGRTPFQVASLKIKPAVSIREMASDDHTFEYWAGNPSIEIIHGHIKVSGSRPAAASSGHSEKSGTETRMALASSVPCHMPAPELCDFLGAFGATSHRRFRHCRVLHGKNSEDYLIALLMASPADVEWLVQEFHGKRFNSIEPAVCSLHFVVTCSQAGLLEDSSSPSAFPRRWSGPQPRPELPDFAEKGFSPFMLPSSNVPNLERSPLMSPVSDALPELFLGAAGTQSVVSPTLGDRPFCTVCQETVDSNPSEYQLTELGGGVPLTILCGHTFHARCLSCWCDTRCPVCRFQQHPYQTSSCDVCGQAEGVHICLVCGAIGCTGPQGHAQQHFEATSHAYALDVNTQHVWDYAGNGYVHRLLYNSQDGKMVEHSAPEEGLTAQAVFGDLRWADWADMEDDDCEKIAALFTRAPGAGSSTDNTKKQEAIVSEFNNLLSTQLTAQREHFDELRLDIEQQNSQELRKLEEELNGAQLMADGAQQRLETVRQEAQHLERQVAELSAEEATAQRQRSQLEALNRRLGAEQKAFEEKQTGAEEMKRRRQQRDRQVAELQQEIRDLELFLQMRRRCENADGAEMQGAHLLAGTETAGSHGKRPEDAQSPSPLKRKASRAVRALAFCFLCSIQDAQSPSPLKRKASRAVRALVLQFMPLSNVTHLLEDHLASMRTASSSPDLLKALRVIKPKVIHVEYMPQAPPPMEYIQHYQNTLLQVELNERAEPLLLKDRLWKPSAQFIWSEEQLQRKTPVEEESGATVQDGGEGREMTGCSLSAFLRKAPGYALVAAGDEEAVLVQRQLQPLLGVEPSARAAWLRGSFCNPWRLTNAPGPMRLTQFAGKAALLWLSTLALPSFLPDPFHAMSYAKVVNPFG</sequence>
<dbReference type="CDD" id="cd16457">
    <property type="entry name" value="RING-H2_BRAP2"/>
    <property type="match status" value="1"/>
</dbReference>
<dbReference type="InterPro" id="IPR001607">
    <property type="entry name" value="Znf_UBP"/>
</dbReference>
<dbReference type="PANTHER" id="PTHR24007:SF7">
    <property type="entry name" value="BRCA1-ASSOCIATED PROTEIN"/>
    <property type="match status" value="1"/>
</dbReference>
<evidence type="ECO:0000256" key="3">
    <source>
        <dbReference type="ARBA" id="ARBA00022833"/>
    </source>
</evidence>
<dbReference type="InterPro" id="IPR013083">
    <property type="entry name" value="Znf_RING/FYVE/PHD"/>
</dbReference>
<protein>
    <recommendedName>
        <fullName evidence="11">BRCA1-associated protein</fullName>
    </recommendedName>
</protein>
<dbReference type="Proteomes" id="UP001178507">
    <property type="component" value="Unassembled WGS sequence"/>
</dbReference>
<dbReference type="SUPFAM" id="SSF57850">
    <property type="entry name" value="RING/U-box"/>
    <property type="match status" value="2"/>
</dbReference>
<feature type="domain" description="UBP-type" evidence="8">
    <location>
        <begin position="593"/>
        <end position="685"/>
    </location>
</feature>
<dbReference type="GO" id="GO:0007265">
    <property type="term" value="P:Ras protein signal transduction"/>
    <property type="evidence" value="ECO:0007669"/>
    <property type="project" value="TreeGrafter"/>
</dbReference>
<feature type="region of interest" description="Disordered" evidence="5">
    <location>
        <begin position="895"/>
        <end position="915"/>
    </location>
</feature>
<dbReference type="AlphaFoldDB" id="A0AA36JSH6"/>
<evidence type="ECO:0000259" key="7">
    <source>
        <dbReference type="PROSITE" id="PS50089"/>
    </source>
</evidence>
<reference evidence="9" key="1">
    <citation type="submission" date="2023-08" db="EMBL/GenBank/DDBJ databases">
        <authorList>
            <person name="Chen Y."/>
            <person name="Shah S."/>
            <person name="Dougan E. K."/>
            <person name="Thang M."/>
            <person name="Chan C."/>
        </authorList>
    </citation>
    <scope>NUCLEOTIDE SEQUENCE</scope>
</reference>
<feature type="non-terminal residue" evidence="9">
    <location>
        <position position="1175"/>
    </location>
</feature>
<gene>
    <name evidence="9" type="ORF">EVOR1521_LOCUS31205</name>
</gene>
<dbReference type="PROSITE" id="PS50089">
    <property type="entry name" value="ZF_RING_2"/>
    <property type="match status" value="1"/>
</dbReference>
<feature type="region of interest" description="Disordered" evidence="5">
    <location>
        <begin position="832"/>
        <end position="854"/>
    </location>
</feature>
<keyword evidence="2 4" id="KW-0863">Zinc-finger</keyword>
<evidence type="ECO:0008006" key="11">
    <source>
        <dbReference type="Google" id="ProtNLM"/>
    </source>
</evidence>
<name>A0AA36JSH6_9DINO</name>
<evidence type="ECO:0000256" key="4">
    <source>
        <dbReference type="PROSITE-ProRule" id="PRU00502"/>
    </source>
</evidence>
<evidence type="ECO:0000256" key="2">
    <source>
        <dbReference type="ARBA" id="ARBA00022771"/>
    </source>
</evidence>
<organism evidence="9 10">
    <name type="scientific">Effrenium voratum</name>
    <dbReference type="NCBI Taxonomy" id="2562239"/>
    <lineage>
        <taxon>Eukaryota</taxon>
        <taxon>Sar</taxon>
        <taxon>Alveolata</taxon>
        <taxon>Dinophyceae</taxon>
        <taxon>Suessiales</taxon>
        <taxon>Symbiodiniaceae</taxon>
        <taxon>Effrenium</taxon>
    </lineage>
</organism>
<keyword evidence="1" id="KW-0479">Metal-binding</keyword>
<feature type="chain" id="PRO_5041261292" description="BRCA1-associated protein" evidence="6">
    <location>
        <begin position="20"/>
        <end position="1175"/>
    </location>
</feature>
<feature type="domain" description="RING-type" evidence="7">
    <location>
        <begin position="549"/>
        <end position="599"/>
    </location>
</feature>
<dbReference type="GO" id="GO:0061630">
    <property type="term" value="F:ubiquitin protein ligase activity"/>
    <property type="evidence" value="ECO:0007669"/>
    <property type="project" value="TreeGrafter"/>
</dbReference>
<dbReference type="InterPro" id="IPR047243">
    <property type="entry name" value="RING-H2_BRAP2"/>
</dbReference>
<dbReference type="SMART" id="SM00184">
    <property type="entry name" value="RING"/>
    <property type="match status" value="1"/>
</dbReference>
<dbReference type="PANTHER" id="PTHR24007">
    <property type="entry name" value="BRCA1-ASSOCIATED PROTEIN"/>
    <property type="match status" value="1"/>
</dbReference>
<comment type="caution">
    <text evidence="9">The sequence shown here is derived from an EMBL/GenBank/DDBJ whole genome shotgun (WGS) entry which is preliminary data.</text>
</comment>
<feature type="signal peptide" evidence="6">
    <location>
        <begin position="1"/>
        <end position="19"/>
    </location>
</feature>
<dbReference type="SMART" id="SM00290">
    <property type="entry name" value="ZnF_UBP"/>
    <property type="match status" value="1"/>
</dbReference>
<dbReference type="Gene3D" id="3.30.40.10">
    <property type="entry name" value="Zinc/RING finger domain, C3HC4 (zinc finger)"/>
    <property type="match status" value="2"/>
</dbReference>
<proteinExistence type="predicted"/>
<evidence type="ECO:0000256" key="5">
    <source>
        <dbReference type="SAM" id="MobiDB-lite"/>
    </source>
</evidence>
<dbReference type="GO" id="GO:0016567">
    <property type="term" value="P:protein ubiquitination"/>
    <property type="evidence" value="ECO:0007669"/>
    <property type="project" value="TreeGrafter"/>
</dbReference>
<keyword evidence="6" id="KW-0732">Signal</keyword>
<dbReference type="PROSITE" id="PS50271">
    <property type="entry name" value="ZF_UBP"/>
    <property type="match status" value="1"/>
</dbReference>
<dbReference type="GO" id="GO:0005737">
    <property type="term" value="C:cytoplasm"/>
    <property type="evidence" value="ECO:0007669"/>
    <property type="project" value="TreeGrafter"/>
</dbReference>
<evidence type="ECO:0000256" key="6">
    <source>
        <dbReference type="SAM" id="SignalP"/>
    </source>
</evidence>
<accession>A0AA36JSH6</accession>
<evidence type="ECO:0000256" key="1">
    <source>
        <dbReference type="ARBA" id="ARBA00022723"/>
    </source>
</evidence>
<evidence type="ECO:0000259" key="8">
    <source>
        <dbReference type="PROSITE" id="PS50271"/>
    </source>
</evidence>
<dbReference type="GO" id="GO:0008270">
    <property type="term" value="F:zinc ion binding"/>
    <property type="evidence" value="ECO:0007669"/>
    <property type="project" value="UniProtKB-KW"/>
</dbReference>
<dbReference type="InterPro" id="IPR011422">
    <property type="entry name" value="BRAP2/ETP1_RRM"/>
</dbReference>
<dbReference type="Pfam" id="PF07576">
    <property type="entry name" value="BRAP2"/>
    <property type="match status" value="1"/>
</dbReference>
<keyword evidence="3" id="KW-0862">Zinc</keyword>
<keyword evidence="10" id="KW-1185">Reference proteome</keyword>
<evidence type="ECO:0000313" key="10">
    <source>
        <dbReference type="Proteomes" id="UP001178507"/>
    </source>
</evidence>
<dbReference type="EMBL" id="CAUJNA010003814">
    <property type="protein sequence ID" value="CAJ1410371.1"/>
    <property type="molecule type" value="Genomic_DNA"/>
</dbReference>
<dbReference type="Pfam" id="PF02148">
    <property type="entry name" value="zf-UBP"/>
    <property type="match status" value="1"/>
</dbReference>
<dbReference type="InterPro" id="IPR001841">
    <property type="entry name" value="Znf_RING"/>
</dbReference>